<evidence type="ECO:0000313" key="3">
    <source>
        <dbReference type="Proteomes" id="UP000243052"/>
    </source>
</evidence>
<dbReference type="PANTHER" id="PTHR37287:SF1">
    <property type="entry name" value="INO EIGHTY SUBUNIT 1"/>
    <property type="match status" value="1"/>
</dbReference>
<accession>A0A0X8HVR0</accession>
<dbReference type="Proteomes" id="UP000243052">
    <property type="component" value="Chromosome vii"/>
</dbReference>
<reference evidence="2 3" key="1">
    <citation type="submission" date="2016-01" db="EMBL/GenBank/DDBJ databases">
        <title>Genome sequence of the yeast Holleya sinecauda.</title>
        <authorList>
            <person name="Dietrich F.S."/>
        </authorList>
    </citation>
    <scope>NUCLEOTIDE SEQUENCE [LARGE SCALE GENOMIC DNA]</scope>
    <source>
        <strain evidence="2 3">ATCC 58844</strain>
    </source>
</reference>
<dbReference type="InterPro" id="IPR038014">
    <property type="entry name" value="Ies1"/>
</dbReference>
<protein>
    <submittedName>
        <fullName evidence="2">HGL026Cp</fullName>
    </submittedName>
</protein>
<dbReference type="EMBL" id="CP014247">
    <property type="protein sequence ID" value="AMD22314.1"/>
    <property type="molecule type" value="Genomic_DNA"/>
</dbReference>
<dbReference type="GeneID" id="28725660"/>
<dbReference type="STRING" id="45286.A0A0X8HVR0"/>
<sequence>MMSNGRVYDPIHDVFQVQNENDLGSLVLSKNAVLSQDTYTQEDGTIGREMDHDDESTQSDEARQLVDYHRNGSLKQNHMTPTKKKGKEPSRYTRHLKKQDGEQFTRKDIQYAFLYELLSDKRQIFENIFRSTFSITAQESDDADTLNVTDVNYNARFFIANKKLTFSQLYVLTIASSKKCSKILRDKLLFDHQVAFSTCVLSLLVNFGRLNTTVNFFPEMTSQLRTFHSIPCLQHQRRDPKSLQDTPRIKSILKTIPLGQEPLKLSTWYSSTDRKFRPNIVNLLFTICDNPQIVNVHFVLPYIDADTTLFEIFDSPKYQPKDRASFFLWLAYIHLETSLTPEDIQPALKLFGIDDKFPMRLATQEYDIDTEAELIFGSHQNQRRLRFLKKHPRKALSDTQGGSDQNLKDENLGDMAFDSGPTNSEEANDETYDVLKPPAKPAPKQAKMRPRTRVKVVHQESSQDLLKPAIAESTPAEASQQEEDFSSWAQTVDEMIEADSNYQVAPDLTHSEAQALLLRAHKVARKKRQELGLIKAFDEYEDIALATVIGVRGKKRKKFSDGVLGYETDYMNYMHTAKKIFLKSLDQPLPEQHFNL</sequence>
<feature type="compositionally biased region" description="Basic and acidic residues" evidence="1">
    <location>
        <begin position="60"/>
        <end position="70"/>
    </location>
</feature>
<dbReference type="AlphaFoldDB" id="A0A0X8HVR0"/>
<organism evidence="2 3">
    <name type="scientific">Eremothecium sinecaudum</name>
    <dbReference type="NCBI Taxonomy" id="45286"/>
    <lineage>
        <taxon>Eukaryota</taxon>
        <taxon>Fungi</taxon>
        <taxon>Dikarya</taxon>
        <taxon>Ascomycota</taxon>
        <taxon>Saccharomycotina</taxon>
        <taxon>Saccharomycetes</taxon>
        <taxon>Saccharomycetales</taxon>
        <taxon>Saccharomycetaceae</taxon>
        <taxon>Eremothecium</taxon>
    </lineage>
</organism>
<gene>
    <name evidence="2" type="ORF">AW171_hschr74341</name>
</gene>
<evidence type="ECO:0000256" key="1">
    <source>
        <dbReference type="SAM" id="MobiDB-lite"/>
    </source>
</evidence>
<feature type="compositionally biased region" description="Basic residues" evidence="1">
    <location>
        <begin position="81"/>
        <end position="92"/>
    </location>
</feature>
<feature type="region of interest" description="Disordered" evidence="1">
    <location>
        <begin position="392"/>
        <end position="451"/>
    </location>
</feature>
<keyword evidence="3" id="KW-1185">Reference proteome</keyword>
<dbReference type="PANTHER" id="PTHR37287">
    <property type="entry name" value="INO EIGHTY SUBUNIT 1"/>
    <property type="match status" value="1"/>
</dbReference>
<dbReference type="OrthoDB" id="5413003at2759"/>
<feature type="region of interest" description="Disordered" evidence="1">
    <location>
        <begin position="40"/>
        <end position="92"/>
    </location>
</feature>
<evidence type="ECO:0000313" key="2">
    <source>
        <dbReference type="EMBL" id="AMD22314.1"/>
    </source>
</evidence>
<name>A0A0X8HVR0_9SACH</name>
<dbReference type="RefSeq" id="XP_017989310.1">
    <property type="nucleotide sequence ID" value="XM_018133527.1"/>
</dbReference>
<proteinExistence type="predicted"/>
<dbReference type="GO" id="GO:0031011">
    <property type="term" value="C:Ino80 complex"/>
    <property type="evidence" value="ECO:0007669"/>
    <property type="project" value="InterPro"/>
</dbReference>